<evidence type="ECO:0000313" key="3">
    <source>
        <dbReference type="EMBL" id="KAJ1689791.1"/>
    </source>
</evidence>
<organism evidence="3 4">
    <name type="scientific">Rhynchospora breviuscula</name>
    <dbReference type="NCBI Taxonomy" id="2022672"/>
    <lineage>
        <taxon>Eukaryota</taxon>
        <taxon>Viridiplantae</taxon>
        <taxon>Streptophyta</taxon>
        <taxon>Embryophyta</taxon>
        <taxon>Tracheophyta</taxon>
        <taxon>Spermatophyta</taxon>
        <taxon>Magnoliopsida</taxon>
        <taxon>Liliopsida</taxon>
        <taxon>Poales</taxon>
        <taxon>Cyperaceae</taxon>
        <taxon>Cyperoideae</taxon>
        <taxon>Rhynchosporeae</taxon>
        <taxon>Rhynchospora</taxon>
    </lineage>
</organism>
<keyword evidence="4" id="KW-1185">Reference proteome</keyword>
<name>A0A9Q0C9G6_9POAL</name>
<dbReference type="GO" id="GO:0005737">
    <property type="term" value="C:cytoplasm"/>
    <property type="evidence" value="ECO:0007669"/>
    <property type="project" value="TreeGrafter"/>
</dbReference>
<dbReference type="EMBL" id="JAMQYH010000004">
    <property type="protein sequence ID" value="KAJ1689791.1"/>
    <property type="molecule type" value="Genomic_DNA"/>
</dbReference>
<keyword evidence="2" id="KW-0378">Hydrolase</keyword>
<sequence length="149" mass="16844">MDKLNYLTMGELNLSRGTFRVLSGTLRYLLSNYAPAVSEWLEEVRNEALGQSETAVVGIKITYAPCSLSRSVRAGMREIALLQICVNQRCLVFQVCKSTQPPPPYLLHFLAEPRFLIVGIGLEDWNCLTNRFQASADLRLMPNLHDIRD</sequence>
<dbReference type="InterPro" id="IPR012337">
    <property type="entry name" value="RNaseH-like_sf"/>
</dbReference>
<evidence type="ECO:0000313" key="4">
    <source>
        <dbReference type="Proteomes" id="UP001151287"/>
    </source>
</evidence>
<dbReference type="Proteomes" id="UP001151287">
    <property type="component" value="Unassembled WGS sequence"/>
</dbReference>
<dbReference type="AlphaFoldDB" id="A0A9Q0C9G6"/>
<evidence type="ECO:0000256" key="2">
    <source>
        <dbReference type="ARBA" id="ARBA00022801"/>
    </source>
</evidence>
<dbReference type="Gene3D" id="3.30.420.10">
    <property type="entry name" value="Ribonuclease H-like superfamily/Ribonuclease H"/>
    <property type="match status" value="1"/>
</dbReference>
<dbReference type="InterPro" id="IPR036397">
    <property type="entry name" value="RNaseH_sf"/>
</dbReference>
<dbReference type="OrthoDB" id="1920326at2759"/>
<dbReference type="GO" id="GO:0005634">
    <property type="term" value="C:nucleus"/>
    <property type="evidence" value="ECO:0007669"/>
    <property type="project" value="TreeGrafter"/>
</dbReference>
<dbReference type="GO" id="GO:0008408">
    <property type="term" value="F:3'-5' exonuclease activity"/>
    <property type="evidence" value="ECO:0007669"/>
    <property type="project" value="TreeGrafter"/>
</dbReference>
<dbReference type="SUPFAM" id="SSF53098">
    <property type="entry name" value="Ribonuclease H-like"/>
    <property type="match status" value="1"/>
</dbReference>
<evidence type="ECO:0000256" key="1">
    <source>
        <dbReference type="ARBA" id="ARBA00022722"/>
    </source>
</evidence>
<dbReference type="PANTHER" id="PTHR13620">
    <property type="entry name" value="3-5 EXONUCLEASE"/>
    <property type="match status" value="1"/>
</dbReference>
<protein>
    <submittedName>
        <fullName evidence="3">Uncharacterized protein</fullName>
    </submittedName>
</protein>
<dbReference type="PANTHER" id="PTHR13620:SF105">
    <property type="entry name" value="OS01G0737700 PROTEIN"/>
    <property type="match status" value="1"/>
</dbReference>
<dbReference type="GO" id="GO:0003676">
    <property type="term" value="F:nucleic acid binding"/>
    <property type="evidence" value="ECO:0007669"/>
    <property type="project" value="InterPro"/>
</dbReference>
<accession>A0A9Q0C9G6</accession>
<comment type="caution">
    <text evidence="3">The sequence shown here is derived from an EMBL/GenBank/DDBJ whole genome shotgun (WGS) entry which is preliminary data.</text>
</comment>
<reference evidence="3" key="1">
    <citation type="journal article" date="2022" name="Cell">
        <title>Repeat-based holocentromeres influence genome architecture and karyotype evolution.</title>
        <authorList>
            <person name="Hofstatter P.G."/>
            <person name="Thangavel G."/>
            <person name="Lux T."/>
            <person name="Neumann P."/>
            <person name="Vondrak T."/>
            <person name="Novak P."/>
            <person name="Zhang M."/>
            <person name="Costa L."/>
            <person name="Castellani M."/>
            <person name="Scott A."/>
            <person name="Toegelov H."/>
            <person name="Fuchs J."/>
            <person name="Mata-Sucre Y."/>
            <person name="Dias Y."/>
            <person name="Vanzela A.L.L."/>
            <person name="Huettel B."/>
            <person name="Almeida C.C.S."/>
            <person name="Simkova H."/>
            <person name="Souza G."/>
            <person name="Pedrosa-Harand A."/>
            <person name="Macas J."/>
            <person name="Mayer K.F.X."/>
            <person name="Houben A."/>
            <person name="Marques A."/>
        </authorList>
    </citation>
    <scope>NUCLEOTIDE SEQUENCE</scope>
    <source>
        <strain evidence="3">RhyBre1mFocal</strain>
    </source>
</reference>
<gene>
    <name evidence="3" type="ORF">LUZ63_013946</name>
</gene>
<dbReference type="InterPro" id="IPR051132">
    <property type="entry name" value="3-5_Exonuclease_domain"/>
</dbReference>
<proteinExistence type="predicted"/>
<keyword evidence="1" id="KW-0540">Nuclease</keyword>